<dbReference type="EMBL" id="BOMG01000131">
    <property type="protein sequence ID" value="GID61618.1"/>
    <property type="molecule type" value="Genomic_DNA"/>
</dbReference>
<dbReference type="Proteomes" id="UP000612282">
    <property type="component" value="Unassembled WGS sequence"/>
</dbReference>
<evidence type="ECO:0008006" key="3">
    <source>
        <dbReference type="Google" id="ProtNLM"/>
    </source>
</evidence>
<comment type="caution">
    <text evidence="1">The sequence shown here is derived from an EMBL/GenBank/DDBJ whole genome shotgun (WGS) entry which is preliminary data.</text>
</comment>
<dbReference type="Gene3D" id="3.30.460.10">
    <property type="entry name" value="Beta Polymerase, domain 2"/>
    <property type="match status" value="1"/>
</dbReference>
<organism evidence="1 2">
    <name type="scientific">Actinoplanes couchii</name>
    <dbReference type="NCBI Taxonomy" id="403638"/>
    <lineage>
        <taxon>Bacteria</taxon>
        <taxon>Bacillati</taxon>
        <taxon>Actinomycetota</taxon>
        <taxon>Actinomycetes</taxon>
        <taxon>Micromonosporales</taxon>
        <taxon>Micromonosporaceae</taxon>
        <taxon>Actinoplanes</taxon>
    </lineage>
</organism>
<name>A0ABQ3XSX3_9ACTN</name>
<dbReference type="InterPro" id="IPR043519">
    <property type="entry name" value="NT_sf"/>
</dbReference>
<reference evidence="1 2" key="1">
    <citation type="submission" date="2021-01" db="EMBL/GenBank/DDBJ databases">
        <title>Whole genome shotgun sequence of Actinoplanes couchii NBRC 106145.</title>
        <authorList>
            <person name="Komaki H."/>
            <person name="Tamura T."/>
        </authorList>
    </citation>
    <scope>NUCLEOTIDE SEQUENCE [LARGE SCALE GENOMIC DNA]</scope>
    <source>
        <strain evidence="1 2">NBRC 106145</strain>
    </source>
</reference>
<keyword evidence="2" id="KW-1185">Reference proteome</keyword>
<gene>
    <name evidence="1" type="ORF">Aco03nite_100220</name>
</gene>
<proteinExistence type="predicted"/>
<evidence type="ECO:0000313" key="1">
    <source>
        <dbReference type="EMBL" id="GID61618.1"/>
    </source>
</evidence>
<evidence type="ECO:0000313" key="2">
    <source>
        <dbReference type="Proteomes" id="UP000612282"/>
    </source>
</evidence>
<sequence>MSDHTGGALPVVAALAASAQARRSWVTAAARVLSVDQRVRGVWLVGSLSHGRGDAFSDVDLIVVAGEPVPADLRDDPFAGLRMPGTVLYARRKPRNAPAGGGYLAVCLDMAGLPVLVDMYLWPVTTAVLPAGGNVLFHRGEVIRSTRGLLEVLAACPADDPAGADPTDPVSVFFLIQLAAKYHARADHSRYAGICRQLRIPADDFRALRLLLAGCSLSTEPGVTRAVERLLDVADEHRRLLEPASVSSSAKEGS</sequence>
<dbReference type="SUPFAM" id="SSF81301">
    <property type="entry name" value="Nucleotidyltransferase"/>
    <property type="match status" value="1"/>
</dbReference>
<dbReference type="CDD" id="cd05403">
    <property type="entry name" value="NT_KNTase_like"/>
    <property type="match status" value="1"/>
</dbReference>
<protein>
    <recommendedName>
        <fullName evidence="3">DNA polymerase beta domain protein region</fullName>
    </recommendedName>
</protein>
<accession>A0ABQ3XSX3</accession>
<dbReference type="RefSeq" id="WP_203809769.1">
    <property type="nucleotide sequence ID" value="NZ_BAAAQE010000002.1"/>
</dbReference>